<dbReference type="Proteomes" id="UP000242287">
    <property type="component" value="Unassembled WGS sequence"/>
</dbReference>
<dbReference type="Gene3D" id="2.170.190.11">
    <property type="entry name" value="Molybdopterin biosynthesis moea protein, domain 3"/>
    <property type="match status" value="1"/>
</dbReference>
<organism evidence="8 9">
    <name type="scientific">Amanita thiersii Skay4041</name>
    <dbReference type="NCBI Taxonomy" id="703135"/>
    <lineage>
        <taxon>Eukaryota</taxon>
        <taxon>Fungi</taxon>
        <taxon>Dikarya</taxon>
        <taxon>Basidiomycota</taxon>
        <taxon>Agaricomycotina</taxon>
        <taxon>Agaricomycetes</taxon>
        <taxon>Agaricomycetidae</taxon>
        <taxon>Agaricales</taxon>
        <taxon>Pluteineae</taxon>
        <taxon>Amanitaceae</taxon>
        <taxon>Amanita</taxon>
    </lineage>
</organism>
<dbReference type="PROSITE" id="PS01078">
    <property type="entry name" value="MOCF_BIOSYNTHESIS_1"/>
    <property type="match status" value="1"/>
</dbReference>
<dbReference type="Pfam" id="PF00994">
    <property type="entry name" value="MoCF_biosynth"/>
    <property type="match status" value="2"/>
</dbReference>
<feature type="domain" description="MoaB/Mog" evidence="7">
    <location>
        <begin position="435"/>
        <end position="587"/>
    </location>
</feature>
<dbReference type="Pfam" id="PF03454">
    <property type="entry name" value="MoeA_C"/>
    <property type="match status" value="1"/>
</dbReference>
<dbReference type="InterPro" id="IPR036688">
    <property type="entry name" value="MoeA_C_domain_IV_sf"/>
</dbReference>
<dbReference type="InterPro" id="IPR001453">
    <property type="entry name" value="MoaB/Mog_dom"/>
</dbReference>
<feature type="compositionally biased region" description="Basic and acidic residues" evidence="6">
    <location>
        <begin position="214"/>
        <end position="224"/>
    </location>
</feature>
<dbReference type="CDD" id="cd00886">
    <property type="entry name" value="MogA_MoaB"/>
    <property type="match status" value="1"/>
</dbReference>
<dbReference type="CDD" id="cd00887">
    <property type="entry name" value="MoeA"/>
    <property type="match status" value="1"/>
</dbReference>
<dbReference type="GO" id="GO:0061599">
    <property type="term" value="F:molybdopterin molybdotransferase activity"/>
    <property type="evidence" value="ECO:0007669"/>
    <property type="project" value="UniProtKB-UniRule"/>
</dbReference>
<dbReference type="NCBIfam" id="TIGR00177">
    <property type="entry name" value="molyb_syn"/>
    <property type="match status" value="2"/>
</dbReference>
<dbReference type="PANTHER" id="PTHR10192:SF5">
    <property type="entry name" value="GEPHYRIN"/>
    <property type="match status" value="1"/>
</dbReference>
<dbReference type="Gene3D" id="3.90.105.10">
    <property type="entry name" value="Molybdopterin biosynthesis moea protein, domain 2"/>
    <property type="match status" value="1"/>
</dbReference>
<dbReference type="InterPro" id="IPR036425">
    <property type="entry name" value="MoaB/Mog-like_dom_sf"/>
</dbReference>
<evidence type="ECO:0000256" key="4">
    <source>
        <dbReference type="ARBA" id="ARBA00023150"/>
    </source>
</evidence>
<dbReference type="SMART" id="SM00852">
    <property type="entry name" value="MoCF_biosynth"/>
    <property type="match status" value="2"/>
</dbReference>
<dbReference type="InterPro" id="IPR008284">
    <property type="entry name" value="MoCF_biosynth_CS"/>
</dbReference>
<keyword evidence="5" id="KW-0500">Molybdenum</keyword>
<comment type="similarity">
    <text evidence="5">Belongs to the MoeA family.</text>
</comment>
<reference evidence="8 9" key="1">
    <citation type="submission" date="2014-02" db="EMBL/GenBank/DDBJ databases">
        <title>Transposable element dynamics among asymbiotic and ectomycorrhizal Amanita fungi.</title>
        <authorList>
            <consortium name="DOE Joint Genome Institute"/>
            <person name="Hess J."/>
            <person name="Skrede I."/>
            <person name="Wolfe B."/>
            <person name="LaButti K."/>
            <person name="Ohm R.A."/>
            <person name="Grigoriev I.V."/>
            <person name="Pringle A."/>
        </authorList>
    </citation>
    <scope>NUCLEOTIDE SEQUENCE [LARGE SCALE GENOMIC DNA]</scope>
    <source>
        <strain evidence="8 9">SKay4041</strain>
    </source>
</reference>
<dbReference type="Gene3D" id="2.40.340.10">
    <property type="entry name" value="MoeA, C-terminal, domain IV"/>
    <property type="match status" value="1"/>
</dbReference>
<dbReference type="PROSITE" id="PS01079">
    <property type="entry name" value="MOCF_BIOSYNTHESIS_2"/>
    <property type="match status" value="1"/>
</dbReference>
<dbReference type="PANTHER" id="PTHR10192">
    <property type="entry name" value="MOLYBDOPTERIN BIOSYNTHESIS PROTEIN"/>
    <property type="match status" value="1"/>
</dbReference>
<keyword evidence="5" id="KW-0479">Metal-binding</keyword>
<comment type="catalytic activity">
    <reaction evidence="5">
        <text>adenylyl-molybdopterin + molybdate = Mo-molybdopterin + AMP + H(+)</text>
        <dbReference type="Rhea" id="RHEA:35047"/>
        <dbReference type="ChEBI" id="CHEBI:15378"/>
        <dbReference type="ChEBI" id="CHEBI:36264"/>
        <dbReference type="ChEBI" id="CHEBI:62727"/>
        <dbReference type="ChEBI" id="CHEBI:71302"/>
        <dbReference type="ChEBI" id="CHEBI:456215"/>
    </reaction>
</comment>
<comment type="similarity">
    <text evidence="2">In the N-terminal section; belongs to the MoaB/Mog family.</text>
</comment>
<comment type="pathway">
    <text evidence="1 5">Cofactor biosynthesis; molybdopterin biosynthesis.</text>
</comment>
<feature type="region of interest" description="Disordered" evidence="6">
    <location>
        <begin position="183"/>
        <end position="244"/>
    </location>
</feature>
<feature type="domain" description="MoaB/Mog" evidence="7">
    <location>
        <begin position="10"/>
        <end position="164"/>
    </location>
</feature>
<dbReference type="SUPFAM" id="SSF63882">
    <property type="entry name" value="MoeA N-terminal region -like"/>
    <property type="match status" value="1"/>
</dbReference>
<dbReference type="AlphaFoldDB" id="A0A2A9NP90"/>
<dbReference type="GO" id="GO:0005829">
    <property type="term" value="C:cytosol"/>
    <property type="evidence" value="ECO:0007669"/>
    <property type="project" value="TreeGrafter"/>
</dbReference>
<dbReference type="Pfam" id="PF03453">
    <property type="entry name" value="MoeA_N"/>
    <property type="match status" value="1"/>
</dbReference>
<dbReference type="UniPathway" id="UPA00344"/>
<dbReference type="GO" id="GO:0006777">
    <property type="term" value="P:Mo-molybdopterin cofactor biosynthetic process"/>
    <property type="evidence" value="ECO:0007669"/>
    <property type="project" value="UniProtKB-UniRule"/>
</dbReference>
<dbReference type="GO" id="GO:0005524">
    <property type="term" value="F:ATP binding"/>
    <property type="evidence" value="ECO:0007669"/>
    <property type="project" value="UniProtKB-UniRule"/>
</dbReference>
<keyword evidence="4 5" id="KW-0501">Molybdenum cofactor biosynthesis</keyword>
<evidence type="ECO:0000256" key="6">
    <source>
        <dbReference type="SAM" id="MobiDB-lite"/>
    </source>
</evidence>
<dbReference type="FunFam" id="3.40.980.10:FF:000001">
    <property type="entry name" value="Molybdopterin molybdenumtransferase"/>
    <property type="match status" value="1"/>
</dbReference>
<dbReference type="GO" id="GO:0061598">
    <property type="term" value="F:molybdopterin adenylyltransferase activity"/>
    <property type="evidence" value="ECO:0007669"/>
    <property type="project" value="UniProtKB-UniRule"/>
</dbReference>
<name>A0A2A9NP90_9AGAR</name>
<dbReference type="SUPFAM" id="SSF63867">
    <property type="entry name" value="MoeA C-terminal domain-like"/>
    <property type="match status" value="1"/>
</dbReference>
<keyword evidence="5" id="KW-0460">Magnesium</keyword>
<comment type="similarity">
    <text evidence="3">In the C-terminal section; belongs to the MoeA family.</text>
</comment>
<evidence type="ECO:0000256" key="1">
    <source>
        <dbReference type="ARBA" id="ARBA00005046"/>
    </source>
</evidence>
<evidence type="ECO:0000313" key="8">
    <source>
        <dbReference type="EMBL" id="PFH50151.1"/>
    </source>
</evidence>
<keyword evidence="5" id="KW-0808">Transferase</keyword>
<evidence type="ECO:0000256" key="5">
    <source>
        <dbReference type="RuleBase" id="RU365090"/>
    </source>
</evidence>
<evidence type="ECO:0000313" key="9">
    <source>
        <dbReference type="Proteomes" id="UP000242287"/>
    </source>
</evidence>
<dbReference type="InterPro" id="IPR038987">
    <property type="entry name" value="MoeA-like"/>
</dbReference>
<comment type="catalytic activity">
    <reaction evidence="5">
        <text>molybdopterin + ATP + H(+) = adenylyl-molybdopterin + diphosphate</text>
        <dbReference type="Rhea" id="RHEA:31331"/>
        <dbReference type="ChEBI" id="CHEBI:15378"/>
        <dbReference type="ChEBI" id="CHEBI:30616"/>
        <dbReference type="ChEBI" id="CHEBI:33019"/>
        <dbReference type="ChEBI" id="CHEBI:58698"/>
        <dbReference type="ChEBI" id="CHEBI:62727"/>
    </reaction>
</comment>
<dbReference type="OrthoDB" id="4349954at2759"/>
<dbReference type="SUPFAM" id="SSF53218">
    <property type="entry name" value="Molybdenum cofactor biosynthesis proteins"/>
    <property type="match status" value="2"/>
</dbReference>
<dbReference type="GO" id="GO:0046872">
    <property type="term" value="F:metal ion binding"/>
    <property type="evidence" value="ECO:0007669"/>
    <property type="project" value="UniProtKB-UniRule"/>
</dbReference>
<proteinExistence type="inferred from homology"/>
<comment type="cofactor">
    <cofactor evidence="5">
        <name>Mg(2+)</name>
        <dbReference type="ChEBI" id="CHEBI:18420"/>
    </cofactor>
</comment>
<gene>
    <name evidence="8" type="ORF">AMATHDRAFT_75774</name>
</gene>
<feature type="compositionally biased region" description="Basic residues" evidence="6">
    <location>
        <begin position="197"/>
        <end position="213"/>
    </location>
</feature>
<comment type="function">
    <text evidence="5">Catalyzes two steps in the biosynthesis of the molybdenum cofactor. In the first step, molybdopterin is adenylated. Subsequently, molybdate is inserted into adenylated molybdopterin and AMP is released.</text>
</comment>
<dbReference type="Gene3D" id="3.40.980.10">
    <property type="entry name" value="MoaB/Mog-like domain"/>
    <property type="match status" value="2"/>
</dbReference>
<dbReference type="STRING" id="703135.A0A2A9NP90"/>
<dbReference type="EMBL" id="KZ302010">
    <property type="protein sequence ID" value="PFH50151.1"/>
    <property type="molecule type" value="Genomic_DNA"/>
</dbReference>
<accession>A0A2A9NP90</accession>
<dbReference type="InterPro" id="IPR005110">
    <property type="entry name" value="MoeA_linker/N"/>
</dbReference>
<dbReference type="InterPro" id="IPR036135">
    <property type="entry name" value="MoeA_linker/N_sf"/>
</dbReference>
<evidence type="ECO:0000259" key="7">
    <source>
        <dbReference type="SMART" id="SM00852"/>
    </source>
</evidence>
<evidence type="ECO:0000256" key="3">
    <source>
        <dbReference type="ARBA" id="ARBA00008339"/>
    </source>
</evidence>
<protein>
    <recommendedName>
        <fullName evidence="7">MoaB/Mog domain-containing protein</fullName>
    </recommendedName>
</protein>
<sequence length="682" mass="72628">MSESQPIDVAILTVSDSASVNRDNDQSGPAIKTLLDEASDLSGDDGLQFTCNLRSVVPDDVQRIQETVSSWAKHWGVDLVVTTGGTGLGARDCTPEAIKSILDREAPGIVHLLLSSSLQHTPYAALSRPIAGTIGRTLVITLPGSVRAVKESMEALLKSGIIPHAIELLRGGSGEQLHAALAAEGTTSAAGQQEQPHHHHHHHHHHHRHGHGHGHGEAAGKDDGYQIPQPRTHDPSAPVSTRHRESPFPILSFEQAMELIMTKTKPLPVFVLPVNSSLRGHVLAEDVHAPQAVPLTPTTNVDGYALRSSDPPGTYNVLTSQTHTTLSTPLPTGCIYRINTGGPLPTGTDAVIMVEDTRLISTHHDDGMEREEEKEVETLAQVSAGENVRKPGSDVKQGDLVMGAGERVLGNGGEVGTLTFVGRKEVKVVKRPVVAILSTGNELVDLQDPKPMSGEGWGGVFDTNRPSLRATLESMGYEVVDVGIVADTVDAHVKAIEQGLQNADVLLTTGGTSMGPTDLLKPVIERTFKGTIHFGRVAIKPGKPTTFATVPFSDGKAVIEKLVFALPGNPASALVTFHVFVLPALRKLGGWQEKMCQLPRVPVKLMSEMYLDPRVEFHRVVIKVDGEGLKAYSTGGQRSSRVASLSGANGFVVLPSKSIVPAGRLEAGTIAPAIVIGEIQMN</sequence>
<dbReference type="InterPro" id="IPR005111">
    <property type="entry name" value="MoeA_C_domain_IV"/>
</dbReference>
<evidence type="ECO:0000256" key="2">
    <source>
        <dbReference type="ARBA" id="ARBA00007589"/>
    </source>
</evidence>
<keyword evidence="9" id="KW-1185">Reference proteome</keyword>